<sequence length="97" mass="11434">MFGWLVEGNSALEAAMKKRTKKRRKKNKTKLKKENLKKIFQRLKTFVYYNFFIYVGSRNTDIYGKVLHVIYLRCTVREILFSSEMLFSSVKLLGSGV</sequence>
<accession>A0A0E9WWT1</accession>
<reference evidence="1" key="1">
    <citation type="submission" date="2014-11" db="EMBL/GenBank/DDBJ databases">
        <authorList>
            <person name="Amaro Gonzalez C."/>
        </authorList>
    </citation>
    <scope>NUCLEOTIDE SEQUENCE</scope>
</reference>
<dbReference type="EMBL" id="GBXM01013881">
    <property type="protein sequence ID" value="JAH94696.1"/>
    <property type="molecule type" value="Transcribed_RNA"/>
</dbReference>
<name>A0A0E9WWT1_ANGAN</name>
<protein>
    <submittedName>
        <fullName evidence="1">Uncharacterized protein</fullName>
    </submittedName>
</protein>
<dbReference type="AlphaFoldDB" id="A0A0E9WWT1"/>
<evidence type="ECO:0000313" key="1">
    <source>
        <dbReference type="EMBL" id="JAH94696.1"/>
    </source>
</evidence>
<reference evidence="1" key="2">
    <citation type="journal article" date="2015" name="Fish Shellfish Immunol.">
        <title>Early steps in the European eel (Anguilla anguilla)-Vibrio vulnificus interaction in the gills: Role of the RtxA13 toxin.</title>
        <authorList>
            <person name="Callol A."/>
            <person name="Pajuelo D."/>
            <person name="Ebbesson L."/>
            <person name="Teles M."/>
            <person name="MacKenzie S."/>
            <person name="Amaro C."/>
        </authorList>
    </citation>
    <scope>NUCLEOTIDE SEQUENCE</scope>
</reference>
<organism evidence="1">
    <name type="scientific">Anguilla anguilla</name>
    <name type="common">European freshwater eel</name>
    <name type="synonym">Muraena anguilla</name>
    <dbReference type="NCBI Taxonomy" id="7936"/>
    <lineage>
        <taxon>Eukaryota</taxon>
        <taxon>Metazoa</taxon>
        <taxon>Chordata</taxon>
        <taxon>Craniata</taxon>
        <taxon>Vertebrata</taxon>
        <taxon>Euteleostomi</taxon>
        <taxon>Actinopterygii</taxon>
        <taxon>Neopterygii</taxon>
        <taxon>Teleostei</taxon>
        <taxon>Anguilliformes</taxon>
        <taxon>Anguillidae</taxon>
        <taxon>Anguilla</taxon>
    </lineage>
</organism>
<proteinExistence type="predicted"/>